<dbReference type="Pfam" id="PF01327">
    <property type="entry name" value="Pep_deformylase"/>
    <property type="match status" value="1"/>
</dbReference>
<dbReference type="PANTHER" id="PTHR10458">
    <property type="entry name" value="PEPTIDE DEFORMYLASE"/>
    <property type="match status" value="1"/>
</dbReference>
<reference evidence="4 5" key="1">
    <citation type="journal article" date="2013" name="Genome Biol.">
        <title>Genome of Acanthamoeba castellanii highlights extensive lateral gene transfer and early evolution of tyrosine kinase signaling.</title>
        <authorList>
            <person name="Clarke M."/>
            <person name="Lohan A.J."/>
            <person name="Liu B."/>
            <person name="Lagkouvardos I."/>
            <person name="Roy S."/>
            <person name="Zafar N."/>
            <person name="Bertelli C."/>
            <person name="Schilde C."/>
            <person name="Kianianmomeni A."/>
            <person name="Burglin T.R."/>
            <person name="Frech C."/>
            <person name="Turcotte B."/>
            <person name="Kopec K.O."/>
            <person name="Synnott J.M."/>
            <person name="Choo C."/>
            <person name="Paponov I."/>
            <person name="Finkler A."/>
            <person name="Soon Heng Tan C."/>
            <person name="Hutchins A.P."/>
            <person name="Weinmeier T."/>
            <person name="Rattei T."/>
            <person name="Chu J.S."/>
            <person name="Gimenez G."/>
            <person name="Irimia M."/>
            <person name="Rigden D.J."/>
            <person name="Fitzpatrick D.A."/>
            <person name="Lorenzo-Morales J."/>
            <person name="Bateman A."/>
            <person name="Chiu C.H."/>
            <person name="Tang P."/>
            <person name="Hegemann P."/>
            <person name="Fromm H."/>
            <person name="Raoult D."/>
            <person name="Greub G."/>
            <person name="Miranda-Saavedra D."/>
            <person name="Chen N."/>
            <person name="Nash P."/>
            <person name="Ginger M.L."/>
            <person name="Horn M."/>
            <person name="Schaap P."/>
            <person name="Caler L."/>
            <person name="Loftus B."/>
        </authorList>
    </citation>
    <scope>NUCLEOTIDE SEQUENCE [LARGE SCALE GENOMIC DNA]</scope>
    <source>
        <strain evidence="4 5">Neff</strain>
    </source>
</reference>
<comment type="catalytic activity">
    <reaction evidence="3">
        <text>N-terminal N-formyl-L-methionyl-[peptide] + H2O = N-terminal L-methionyl-[peptide] + formate</text>
        <dbReference type="Rhea" id="RHEA:24420"/>
        <dbReference type="Rhea" id="RHEA-COMP:10639"/>
        <dbReference type="Rhea" id="RHEA-COMP:10640"/>
        <dbReference type="ChEBI" id="CHEBI:15377"/>
        <dbReference type="ChEBI" id="CHEBI:15740"/>
        <dbReference type="ChEBI" id="CHEBI:49298"/>
        <dbReference type="ChEBI" id="CHEBI:64731"/>
        <dbReference type="EC" id="3.5.1.88"/>
    </reaction>
</comment>
<evidence type="ECO:0000313" key="4">
    <source>
        <dbReference type="EMBL" id="ELR23370.1"/>
    </source>
</evidence>
<dbReference type="OrthoDB" id="276063at2759"/>
<keyword evidence="5" id="KW-1185">Reference proteome</keyword>
<organism evidence="4 5">
    <name type="scientific">Acanthamoeba castellanii (strain ATCC 30010 / Neff)</name>
    <dbReference type="NCBI Taxonomy" id="1257118"/>
    <lineage>
        <taxon>Eukaryota</taxon>
        <taxon>Amoebozoa</taxon>
        <taxon>Discosea</taxon>
        <taxon>Longamoebia</taxon>
        <taxon>Centramoebida</taxon>
        <taxon>Acanthamoebidae</taxon>
        <taxon>Acanthamoeba</taxon>
    </lineage>
</organism>
<dbReference type="NCBIfam" id="NF001159">
    <property type="entry name" value="PRK00150.1-3"/>
    <property type="match status" value="1"/>
</dbReference>
<dbReference type="InterPro" id="IPR023635">
    <property type="entry name" value="Peptide_deformylase"/>
</dbReference>
<dbReference type="PIRSF" id="PIRSF004749">
    <property type="entry name" value="Pep_def"/>
    <property type="match status" value="1"/>
</dbReference>
<dbReference type="GO" id="GO:0006412">
    <property type="term" value="P:translation"/>
    <property type="evidence" value="ECO:0007669"/>
    <property type="project" value="UniProtKB-KW"/>
</dbReference>
<dbReference type="SUPFAM" id="SSF56420">
    <property type="entry name" value="Peptide deformylase"/>
    <property type="match status" value="1"/>
</dbReference>
<dbReference type="AlphaFoldDB" id="L8HDV2"/>
<dbReference type="RefSeq" id="XP_004352898.1">
    <property type="nucleotide sequence ID" value="XM_004352846.1"/>
</dbReference>
<comment type="similarity">
    <text evidence="1 3">Belongs to the polypeptide deformylase family.</text>
</comment>
<sequence length="197" mass="21980">MNCLKVVYPQVPALVHYPHPVLRLVAQPVTVFDDDLRRFCQGMFACMASSRGVGLAAPQVGVSKRIFVTDRLTRSKDQVPVDRQVWINPRLENTGGSSVYKEGCLSFPGIFADVTRYNGLDIVAQDEWGVERRVAGLDVGLGDFLGVVVQHELDHLNGRVFVDHLTPQQFELVRARLGEMEADYKQATGEEGTVIRR</sequence>
<evidence type="ECO:0000313" key="5">
    <source>
        <dbReference type="Proteomes" id="UP000011083"/>
    </source>
</evidence>
<dbReference type="GO" id="GO:0042586">
    <property type="term" value="F:peptide deformylase activity"/>
    <property type="evidence" value="ECO:0007669"/>
    <property type="project" value="UniProtKB-EC"/>
</dbReference>
<dbReference type="Proteomes" id="UP000011083">
    <property type="component" value="Unassembled WGS sequence"/>
</dbReference>
<evidence type="ECO:0000256" key="2">
    <source>
        <dbReference type="ARBA" id="ARBA00012175"/>
    </source>
</evidence>
<dbReference type="InterPro" id="IPR036821">
    <property type="entry name" value="Peptide_deformylase_sf"/>
</dbReference>
<dbReference type="VEuPathDB" id="AmoebaDB:ACA1_069550"/>
<dbReference type="CDD" id="cd00487">
    <property type="entry name" value="Pep_deformylase"/>
    <property type="match status" value="1"/>
</dbReference>
<gene>
    <name evidence="4" type="ORF">ACA1_069550</name>
</gene>
<protein>
    <recommendedName>
        <fullName evidence="2 3">Peptide deformylase</fullName>
        <ecNumber evidence="2 3">3.5.1.88</ecNumber>
    </recommendedName>
</protein>
<accession>L8HDV2</accession>
<comment type="function">
    <text evidence="3">Removes the formyl group from the N-terminal Met of newly synthesized proteins.</text>
</comment>
<proteinExistence type="inferred from homology"/>
<evidence type="ECO:0000256" key="3">
    <source>
        <dbReference type="RuleBase" id="RU362111"/>
    </source>
</evidence>
<dbReference type="PANTHER" id="PTHR10458:SF22">
    <property type="entry name" value="PEPTIDE DEFORMYLASE"/>
    <property type="match status" value="1"/>
</dbReference>
<dbReference type="Gene3D" id="3.90.45.10">
    <property type="entry name" value="Peptide deformylase"/>
    <property type="match status" value="1"/>
</dbReference>
<name>L8HDV2_ACACF</name>
<dbReference type="EC" id="3.5.1.88" evidence="2 3"/>
<dbReference type="OMA" id="VCIQHEI"/>
<dbReference type="STRING" id="1257118.L8HDV2"/>
<keyword evidence="3" id="KW-0479">Metal-binding</keyword>
<dbReference type="KEGG" id="acan:ACA1_069550"/>
<dbReference type="NCBIfam" id="TIGR00079">
    <property type="entry name" value="pept_deformyl"/>
    <property type="match status" value="1"/>
</dbReference>
<dbReference type="GO" id="GO:0046872">
    <property type="term" value="F:metal ion binding"/>
    <property type="evidence" value="ECO:0007669"/>
    <property type="project" value="UniProtKB-KW"/>
</dbReference>
<dbReference type="GeneID" id="14924344"/>
<dbReference type="PRINTS" id="PR01576">
    <property type="entry name" value="PDEFORMYLASE"/>
</dbReference>
<dbReference type="EMBL" id="KB007857">
    <property type="protein sequence ID" value="ELR23370.1"/>
    <property type="molecule type" value="Genomic_DNA"/>
</dbReference>
<keyword evidence="3" id="KW-0378">Hydrolase</keyword>
<dbReference type="HAMAP" id="MF_00163">
    <property type="entry name" value="Pep_deformylase"/>
    <property type="match status" value="1"/>
</dbReference>
<keyword evidence="3" id="KW-0648">Protein biosynthesis</keyword>
<evidence type="ECO:0000256" key="1">
    <source>
        <dbReference type="ARBA" id="ARBA00010759"/>
    </source>
</evidence>